<feature type="binding site" evidence="9">
    <location>
        <position position="114"/>
    </location>
    <ligand>
        <name>4-amino-2-methyl-5-(diphosphooxymethyl)pyrimidine</name>
        <dbReference type="ChEBI" id="CHEBI:57841"/>
    </ligand>
</feature>
<dbReference type="InterPro" id="IPR036206">
    <property type="entry name" value="ThiamineP_synth_sf"/>
</dbReference>
<comment type="similarity">
    <text evidence="9 10">Belongs to the thiamine-phosphate synthase family.</text>
</comment>
<feature type="binding site" evidence="9">
    <location>
        <position position="171"/>
    </location>
    <ligand>
        <name>2-[(2R,5Z)-2-carboxy-4-methylthiazol-5(2H)-ylidene]ethyl phosphate</name>
        <dbReference type="ChEBI" id="CHEBI:62899"/>
    </ligand>
</feature>
<comment type="catalytic activity">
    <reaction evidence="6 9 10">
        <text>4-methyl-5-(2-phosphooxyethyl)-thiazole + 4-amino-2-methyl-5-(diphosphooxymethyl)pyrimidine + H(+) = thiamine phosphate + diphosphate</text>
        <dbReference type="Rhea" id="RHEA:22328"/>
        <dbReference type="ChEBI" id="CHEBI:15378"/>
        <dbReference type="ChEBI" id="CHEBI:33019"/>
        <dbReference type="ChEBI" id="CHEBI:37575"/>
        <dbReference type="ChEBI" id="CHEBI:57841"/>
        <dbReference type="ChEBI" id="CHEBI:58296"/>
        <dbReference type="EC" id="2.5.1.3"/>
    </reaction>
</comment>
<feature type="binding site" evidence="9">
    <location>
        <begin position="43"/>
        <end position="47"/>
    </location>
    <ligand>
        <name>4-amino-2-methyl-5-(diphosphooxymethyl)pyrimidine</name>
        <dbReference type="ChEBI" id="CHEBI:57841"/>
    </ligand>
</feature>
<evidence type="ECO:0000256" key="11">
    <source>
        <dbReference type="RuleBase" id="RU004253"/>
    </source>
</evidence>
<dbReference type="EC" id="2.5.1.3" evidence="9"/>
<accession>A0ABY6N170</accession>
<dbReference type="Proteomes" id="UP001163739">
    <property type="component" value="Chromosome"/>
</dbReference>
<feature type="domain" description="Thiamine phosphate synthase/TenI" evidence="12">
    <location>
        <begin position="13"/>
        <end position="194"/>
    </location>
</feature>
<comment type="catalytic activity">
    <reaction evidence="7 9 10">
        <text>2-(2-carboxy-4-methylthiazol-5-yl)ethyl phosphate + 4-amino-2-methyl-5-(diphosphooxymethyl)pyrimidine + 2 H(+) = thiamine phosphate + CO2 + diphosphate</text>
        <dbReference type="Rhea" id="RHEA:47848"/>
        <dbReference type="ChEBI" id="CHEBI:15378"/>
        <dbReference type="ChEBI" id="CHEBI:16526"/>
        <dbReference type="ChEBI" id="CHEBI:33019"/>
        <dbReference type="ChEBI" id="CHEBI:37575"/>
        <dbReference type="ChEBI" id="CHEBI:57841"/>
        <dbReference type="ChEBI" id="CHEBI:62890"/>
        <dbReference type="EC" id="2.5.1.3"/>
    </reaction>
</comment>
<dbReference type="InterPro" id="IPR034291">
    <property type="entry name" value="TMP_synthase"/>
</dbReference>
<evidence type="ECO:0000256" key="9">
    <source>
        <dbReference type="HAMAP-Rule" id="MF_00097"/>
    </source>
</evidence>
<feature type="binding site" evidence="9">
    <location>
        <position position="95"/>
    </location>
    <ligand>
        <name>Mg(2+)</name>
        <dbReference type="ChEBI" id="CHEBI:18420"/>
    </ligand>
</feature>
<evidence type="ECO:0000256" key="5">
    <source>
        <dbReference type="ARBA" id="ARBA00022977"/>
    </source>
</evidence>
<dbReference type="SUPFAM" id="SSF51391">
    <property type="entry name" value="Thiamin phosphate synthase"/>
    <property type="match status" value="1"/>
</dbReference>
<keyword evidence="4 9" id="KW-0460">Magnesium</keyword>
<comment type="cofactor">
    <cofactor evidence="9">
        <name>Mg(2+)</name>
        <dbReference type="ChEBI" id="CHEBI:18420"/>
    </cofactor>
    <text evidence="9">Binds 1 Mg(2+) ion per subunit.</text>
</comment>
<keyword evidence="3 9" id="KW-0479">Metal-binding</keyword>
<evidence type="ECO:0000256" key="10">
    <source>
        <dbReference type="RuleBase" id="RU003826"/>
    </source>
</evidence>
<dbReference type="PANTHER" id="PTHR20857">
    <property type="entry name" value="THIAMINE-PHOSPHATE PYROPHOSPHORYLASE"/>
    <property type="match status" value="1"/>
</dbReference>
<reference evidence="13" key="1">
    <citation type="submission" date="2022-06" db="EMBL/GenBank/DDBJ databases">
        <title>Alkalimarinus sp. nov., isolated from gut of a Alitta virens.</title>
        <authorList>
            <person name="Yang A.I."/>
            <person name="Shin N.-R."/>
        </authorList>
    </citation>
    <scope>NUCLEOTIDE SEQUENCE</scope>
    <source>
        <strain evidence="13">A2M4</strain>
    </source>
</reference>
<keyword evidence="14" id="KW-1185">Reference proteome</keyword>
<dbReference type="InterPro" id="IPR013785">
    <property type="entry name" value="Aldolase_TIM"/>
</dbReference>
<dbReference type="HAMAP" id="MF_00097">
    <property type="entry name" value="TMP_synthase"/>
    <property type="match status" value="1"/>
</dbReference>
<gene>
    <name evidence="9 13" type="primary">thiE</name>
    <name evidence="13" type="ORF">NKI27_17715</name>
</gene>
<keyword evidence="2 9" id="KW-0808">Transferase</keyword>
<dbReference type="InterPro" id="IPR022998">
    <property type="entry name" value="ThiamineP_synth_TenI"/>
</dbReference>
<dbReference type="PANTHER" id="PTHR20857:SF15">
    <property type="entry name" value="THIAMINE-PHOSPHATE SYNTHASE"/>
    <property type="match status" value="1"/>
</dbReference>
<comment type="pathway">
    <text evidence="1 9 11">Cofactor biosynthesis; thiamine diphosphate biosynthesis; thiamine phosphate from 4-amino-2-methyl-5-diphosphomethylpyrimidine and 4-methyl-5-(2-phosphoethyl)-thiazole: step 1/1.</text>
</comment>
<protein>
    <recommendedName>
        <fullName evidence="9">Thiamine-phosphate synthase</fullName>
        <shortName evidence="9">TP synthase</shortName>
        <shortName evidence="9">TPS</shortName>
        <ecNumber evidence="9">2.5.1.3</ecNumber>
    </recommendedName>
    <alternativeName>
        <fullName evidence="9">Thiamine-phosphate pyrophosphorylase</fullName>
        <shortName evidence="9">TMP pyrophosphorylase</shortName>
        <shortName evidence="9">TMP-PPase</shortName>
    </alternativeName>
</protein>
<dbReference type="CDD" id="cd00564">
    <property type="entry name" value="TMP_TenI"/>
    <property type="match status" value="1"/>
</dbReference>
<sequence length="218" mass="23641">MNQPEINPHLRGLYAITDPDLLPENQLIEAVEQALIGGAALIQYRDKTATEVELVRRAESLASCCKAYNRPLIINDRIDICKRVNAEGVHLGQEDNAINEARSQLGPHAIIGATCHNSVLLAEQALADGASYVAFGRFFNSHSKQQAPPADLSIFKQVENKIPLPKVAIGGINLDNGQSVLDHGADMIAVIHALFASDNFASNNIAKKAKAFQTLFNH</sequence>
<evidence type="ECO:0000256" key="7">
    <source>
        <dbReference type="ARBA" id="ARBA00047851"/>
    </source>
</evidence>
<dbReference type="GO" id="GO:0004789">
    <property type="term" value="F:thiamine-phosphate diphosphorylase activity"/>
    <property type="evidence" value="ECO:0007669"/>
    <property type="project" value="UniProtKB-EC"/>
</dbReference>
<evidence type="ECO:0000259" key="12">
    <source>
        <dbReference type="Pfam" id="PF02581"/>
    </source>
</evidence>
<feature type="binding site" evidence="9">
    <location>
        <position position="76"/>
    </location>
    <ligand>
        <name>Mg(2+)</name>
        <dbReference type="ChEBI" id="CHEBI:18420"/>
    </ligand>
</feature>
<comment type="catalytic activity">
    <reaction evidence="8 9 10">
        <text>2-[(2R,5Z)-2-carboxy-4-methylthiazol-5(2H)-ylidene]ethyl phosphate + 4-amino-2-methyl-5-(diphosphooxymethyl)pyrimidine + 2 H(+) = thiamine phosphate + CO2 + diphosphate</text>
        <dbReference type="Rhea" id="RHEA:47844"/>
        <dbReference type="ChEBI" id="CHEBI:15378"/>
        <dbReference type="ChEBI" id="CHEBI:16526"/>
        <dbReference type="ChEBI" id="CHEBI:33019"/>
        <dbReference type="ChEBI" id="CHEBI:37575"/>
        <dbReference type="ChEBI" id="CHEBI:57841"/>
        <dbReference type="ChEBI" id="CHEBI:62899"/>
        <dbReference type="EC" id="2.5.1.3"/>
    </reaction>
</comment>
<dbReference type="Gene3D" id="3.20.20.70">
    <property type="entry name" value="Aldolase class I"/>
    <property type="match status" value="1"/>
</dbReference>
<dbReference type="EMBL" id="CP100390">
    <property type="protein sequence ID" value="UZE95861.1"/>
    <property type="molecule type" value="Genomic_DNA"/>
</dbReference>
<evidence type="ECO:0000256" key="6">
    <source>
        <dbReference type="ARBA" id="ARBA00047334"/>
    </source>
</evidence>
<evidence type="ECO:0000256" key="8">
    <source>
        <dbReference type="ARBA" id="ARBA00047883"/>
    </source>
</evidence>
<keyword evidence="5 9" id="KW-0784">Thiamine biosynthesis</keyword>
<comment type="caution">
    <text evidence="9">Lacks conserved residue(s) required for the propagation of feature annotation.</text>
</comment>
<evidence type="ECO:0000256" key="3">
    <source>
        <dbReference type="ARBA" id="ARBA00022723"/>
    </source>
</evidence>
<feature type="binding site" evidence="9">
    <location>
        <position position="75"/>
    </location>
    <ligand>
        <name>4-amino-2-methyl-5-(diphosphooxymethyl)pyrimidine</name>
        <dbReference type="ChEBI" id="CHEBI:57841"/>
    </ligand>
</feature>
<evidence type="ECO:0000256" key="2">
    <source>
        <dbReference type="ARBA" id="ARBA00022679"/>
    </source>
</evidence>
<dbReference type="RefSeq" id="WP_265047344.1">
    <property type="nucleotide sequence ID" value="NZ_CP100390.1"/>
</dbReference>
<feature type="binding site" evidence="9">
    <location>
        <begin position="141"/>
        <end position="143"/>
    </location>
    <ligand>
        <name>2-[(2R,5Z)-2-carboxy-4-methylthiazol-5(2H)-ylidene]ethyl phosphate</name>
        <dbReference type="ChEBI" id="CHEBI:62899"/>
    </ligand>
</feature>
<comment type="function">
    <text evidence="9">Condenses 4-methyl-5-(beta-hydroxyethyl)thiazole monophosphate (THZ-P) and 2-methyl-4-amino-5-hydroxymethyl pyrimidine pyrophosphate (HMP-PP) to form thiamine monophosphate (TMP).</text>
</comment>
<proteinExistence type="inferred from homology"/>
<evidence type="ECO:0000313" key="13">
    <source>
        <dbReference type="EMBL" id="UZE95861.1"/>
    </source>
</evidence>
<organism evidence="13 14">
    <name type="scientific">Alkalimarinus alittae</name>
    <dbReference type="NCBI Taxonomy" id="2961619"/>
    <lineage>
        <taxon>Bacteria</taxon>
        <taxon>Pseudomonadati</taxon>
        <taxon>Pseudomonadota</taxon>
        <taxon>Gammaproteobacteria</taxon>
        <taxon>Alteromonadales</taxon>
        <taxon>Alteromonadaceae</taxon>
        <taxon>Alkalimarinus</taxon>
    </lineage>
</organism>
<feature type="binding site" evidence="9">
    <location>
        <position position="144"/>
    </location>
    <ligand>
        <name>4-amino-2-methyl-5-(diphosphooxymethyl)pyrimidine</name>
        <dbReference type="ChEBI" id="CHEBI:57841"/>
    </ligand>
</feature>
<evidence type="ECO:0000256" key="1">
    <source>
        <dbReference type="ARBA" id="ARBA00005165"/>
    </source>
</evidence>
<dbReference type="Pfam" id="PF02581">
    <property type="entry name" value="TMP-TENI"/>
    <property type="match status" value="1"/>
</dbReference>
<name>A0ABY6N170_9ALTE</name>
<dbReference type="NCBIfam" id="TIGR00693">
    <property type="entry name" value="thiE"/>
    <property type="match status" value="1"/>
</dbReference>
<evidence type="ECO:0000313" key="14">
    <source>
        <dbReference type="Proteomes" id="UP001163739"/>
    </source>
</evidence>
<evidence type="ECO:0000256" key="4">
    <source>
        <dbReference type="ARBA" id="ARBA00022842"/>
    </source>
</evidence>